<gene>
    <name evidence="2" type="ORF">DFJ65_2500</name>
</gene>
<dbReference type="PANTHER" id="PTHR39683:SF4">
    <property type="entry name" value="COENZYME Q-BINDING PROTEIN COQ10 START DOMAIN-CONTAINING PROTEIN"/>
    <property type="match status" value="1"/>
</dbReference>
<dbReference type="InterPro" id="IPR005031">
    <property type="entry name" value="COQ10_START"/>
</dbReference>
<protein>
    <submittedName>
        <fullName evidence="2">Ribosome-associated toxin RatA of RatAB toxin-antitoxin module</fullName>
    </submittedName>
</protein>
<reference evidence="2 3" key="1">
    <citation type="submission" date="2018-08" db="EMBL/GenBank/DDBJ databases">
        <title>Sequencing the genomes of 1000 actinobacteria strains.</title>
        <authorList>
            <person name="Klenk H.-P."/>
        </authorList>
    </citation>
    <scope>NUCLEOTIDE SEQUENCE [LARGE SCALE GENOMIC DNA]</scope>
    <source>
        <strain evidence="2 3">DSM 22967</strain>
    </source>
</reference>
<evidence type="ECO:0000259" key="1">
    <source>
        <dbReference type="Pfam" id="PF03364"/>
    </source>
</evidence>
<dbReference type="PANTHER" id="PTHR39683">
    <property type="entry name" value="CONSERVED PROTEIN TB16.3"/>
    <property type="match status" value="1"/>
</dbReference>
<feature type="domain" description="Coenzyme Q-binding protein COQ10 START" evidence="1">
    <location>
        <begin position="11"/>
        <end position="141"/>
    </location>
</feature>
<dbReference type="SUPFAM" id="SSF55961">
    <property type="entry name" value="Bet v1-like"/>
    <property type="match status" value="1"/>
</dbReference>
<dbReference type="RefSeq" id="WP_115924292.1">
    <property type="nucleotide sequence ID" value="NZ_QTUA01000001.1"/>
</dbReference>
<evidence type="ECO:0000313" key="2">
    <source>
        <dbReference type="EMBL" id="REF31433.1"/>
    </source>
</evidence>
<dbReference type="InterPro" id="IPR023393">
    <property type="entry name" value="START-like_dom_sf"/>
</dbReference>
<dbReference type="EMBL" id="QTUA01000001">
    <property type="protein sequence ID" value="REF31433.1"/>
    <property type="molecule type" value="Genomic_DNA"/>
</dbReference>
<evidence type="ECO:0000313" key="3">
    <source>
        <dbReference type="Proteomes" id="UP000256253"/>
    </source>
</evidence>
<name>A0A3D9USF5_9MICO</name>
<sequence length="147" mass="15958">MADSTQSSIDIAADPATVLDIIADFEAYPEWATQVKRAEVLSEDDLGWPLQVEFELDAAPIRASYVLEYDWDVTEDGTGTVDWHLVSSDLLKGLDGTYTITAVGDGCAVNYKLAVALKLPVIGALRNKAERTIIDTALDGLRKRAEG</sequence>
<dbReference type="Proteomes" id="UP000256253">
    <property type="component" value="Unassembled WGS sequence"/>
</dbReference>
<dbReference type="Pfam" id="PF03364">
    <property type="entry name" value="Polyketide_cyc"/>
    <property type="match status" value="1"/>
</dbReference>
<organism evidence="2 3">
    <name type="scientific">Calidifontibacter indicus</name>
    <dbReference type="NCBI Taxonomy" id="419650"/>
    <lineage>
        <taxon>Bacteria</taxon>
        <taxon>Bacillati</taxon>
        <taxon>Actinomycetota</taxon>
        <taxon>Actinomycetes</taxon>
        <taxon>Micrococcales</taxon>
        <taxon>Dermacoccaceae</taxon>
        <taxon>Calidifontibacter</taxon>
    </lineage>
</organism>
<accession>A0A3D9USF5</accession>
<comment type="caution">
    <text evidence="2">The sequence shown here is derived from an EMBL/GenBank/DDBJ whole genome shotgun (WGS) entry which is preliminary data.</text>
</comment>
<dbReference type="CDD" id="cd07819">
    <property type="entry name" value="SRPBCC_2"/>
    <property type="match status" value="1"/>
</dbReference>
<keyword evidence="3" id="KW-1185">Reference proteome</keyword>
<proteinExistence type="predicted"/>
<dbReference type="AlphaFoldDB" id="A0A3D9USF5"/>
<dbReference type="Gene3D" id="3.30.530.20">
    <property type="match status" value="1"/>
</dbReference>
<dbReference type="OrthoDB" id="5243015at2"/>